<dbReference type="Gene3D" id="1.10.287.130">
    <property type="match status" value="1"/>
</dbReference>
<dbReference type="PANTHER" id="PTHR45436:SF4">
    <property type="entry name" value="SENSOR PROTEIN PHOQ"/>
    <property type="match status" value="1"/>
</dbReference>
<evidence type="ECO:0000256" key="5">
    <source>
        <dbReference type="ARBA" id="ARBA00022679"/>
    </source>
</evidence>
<sequence length="458" mass="51603">MLRLLRPRVRSLRARLLFFSCSLLPVVFFSAWFALQNAFLHSLETAERERLKLQVYLLLGAAEFQEGRLSIPQALREPRFGQIESGLYGVIESRSGALQWRSESSMLLSASLLLALHDTPLTPGEVLFTHLPEHGLYLYQYPVVWESAGREHQYLINVLETDRPLQAELRAYRNQLVSWLSLLFVLALLVQYVILRWSLKPLDALALDLKRIESGDARKLEGAYPLEVRPVTENLNLLLDSERRQRERYRNTLGDLAHSLKTPLAVIRGLAEEALPYEEYQHIVNDQTERMGQIVQYQLARAVKSQGRQIAAGVDVAPVVQRISQALIKVYRDKGVQIEHQLTEGLRFAGDERDLMELLGNLLENACKYGQQKVRVVVGLQDADNLQIYIDDDGAGVSAERRDVVLQRGERLDTSAPGQGIGLAVAVDILSSYNGELSIHESPLGGARFRILLPAVSV</sequence>
<feature type="domain" description="Histidine kinase" evidence="14">
    <location>
        <begin position="255"/>
        <end position="457"/>
    </location>
</feature>
<dbReference type="InterPro" id="IPR003661">
    <property type="entry name" value="HisK_dim/P_dom"/>
</dbReference>
<dbReference type="EMBL" id="CP015839">
    <property type="protein sequence ID" value="ANG61207.1"/>
    <property type="molecule type" value="Genomic_DNA"/>
</dbReference>
<dbReference type="InterPro" id="IPR004358">
    <property type="entry name" value="Sig_transdc_His_kin-like_C"/>
</dbReference>
<name>A0A1A9ETM3_9GAMM</name>
<dbReference type="EC" id="2.7.13.3" evidence="3"/>
<reference evidence="17" key="1">
    <citation type="submission" date="2016-05" db="EMBL/GenBank/DDBJ databases">
        <authorList>
            <person name="Baek K."/>
            <person name="Yang S.-J."/>
        </authorList>
    </citation>
    <scope>NUCLEOTIDE SEQUENCE [LARGE SCALE GENOMIC DNA]</scope>
    <source>
        <strain evidence="17">ST58-10</strain>
    </source>
</reference>
<evidence type="ECO:0000259" key="15">
    <source>
        <dbReference type="PROSITE" id="PS50885"/>
    </source>
</evidence>
<evidence type="ECO:0000256" key="10">
    <source>
        <dbReference type="ARBA" id="ARBA00022989"/>
    </source>
</evidence>
<dbReference type="PROSITE" id="PS50885">
    <property type="entry name" value="HAMP"/>
    <property type="match status" value="1"/>
</dbReference>
<keyword evidence="5" id="KW-0808">Transferase</keyword>
<evidence type="ECO:0000256" key="2">
    <source>
        <dbReference type="ARBA" id="ARBA00004370"/>
    </source>
</evidence>
<evidence type="ECO:0000256" key="7">
    <source>
        <dbReference type="ARBA" id="ARBA00022741"/>
    </source>
</evidence>
<keyword evidence="17" id="KW-1185">Reference proteome</keyword>
<evidence type="ECO:0000256" key="12">
    <source>
        <dbReference type="ARBA" id="ARBA00023136"/>
    </source>
</evidence>
<dbReference type="PROSITE" id="PS50109">
    <property type="entry name" value="HIS_KIN"/>
    <property type="match status" value="1"/>
</dbReference>
<evidence type="ECO:0000256" key="1">
    <source>
        <dbReference type="ARBA" id="ARBA00000085"/>
    </source>
</evidence>
<dbReference type="GO" id="GO:0000155">
    <property type="term" value="F:phosphorelay sensor kinase activity"/>
    <property type="evidence" value="ECO:0007669"/>
    <property type="project" value="InterPro"/>
</dbReference>
<keyword evidence="10 13" id="KW-1133">Transmembrane helix</keyword>
<keyword evidence="12 13" id="KW-0472">Membrane</keyword>
<gene>
    <name evidence="16" type="ORF">A8C75_01185</name>
</gene>
<feature type="domain" description="HAMP" evidence="15">
    <location>
        <begin position="196"/>
        <end position="247"/>
    </location>
</feature>
<dbReference type="OrthoDB" id="9809567at2"/>
<evidence type="ECO:0000256" key="9">
    <source>
        <dbReference type="ARBA" id="ARBA00022840"/>
    </source>
</evidence>
<comment type="subcellular location">
    <subcellularLocation>
        <location evidence="2">Membrane</location>
    </subcellularLocation>
</comment>
<dbReference type="Pfam" id="PF02518">
    <property type="entry name" value="HATPase_c"/>
    <property type="match status" value="1"/>
</dbReference>
<dbReference type="InterPro" id="IPR003594">
    <property type="entry name" value="HATPase_dom"/>
</dbReference>
<evidence type="ECO:0000256" key="11">
    <source>
        <dbReference type="ARBA" id="ARBA00023012"/>
    </source>
</evidence>
<keyword evidence="7" id="KW-0547">Nucleotide-binding</keyword>
<keyword evidence="11" id="KW-0902">Two-component regulatory system</keyword>
<evidence type="ECO:0000313" key="17">
    <source>
        <dbReference type="Proteomes" id="UP000078070"/>
    </source>
</evidence>
<protein>
    <recommendedName>
        <fullName evidence="3">histidine kinase</fullName>
        <ecNumber evidence="3">2.7.13.3</ecNumber>
    </recommendedName>
</protein>
<evidence type="ECO:0000256" key="4">
    <source>
        <dbReference type="ARBA" id="ARBA00022553"/>
    </source>
</evidence>
<dbReference type="InterPro" id="IPR003660">
    <property type="entry name" value="HAMP_dom"/>
</dbReference>
<organism evidence="16 17">
    <name type="scientific">Marinobacterium aestuarii</name>
    <dbReference type="NCBI Taxonomy" id="1821621"/>
    <lineage>
        <taxon>Bacteria</taxon>
        <taxon>Pseudomonadati</taxon>
        <taxon>Pseudomonadota</taxon>
        <taxon>Gammaproteobacteria</taxon>
        <taxon>Oceanospirillales</taxon>
        <taxon>Oceanospirillaceae</taxon>
        <taxon>Marinobacterium</taxon>
    </lineage>
</organism>
<dbReference type="PRINTS" id="PR00344">
    <property type="entry name" value="BCTRLSENSOR"/>
</dbReference>
<evidence type="ECO:0000256" key="8">
    <source>
        <dbReference type="ARBA" id="ARBA00022777"/>
    </source>
</evidence>
<evidence type="ECO:0000313" key="16">
    <source>
        <dbReference type="EMBL" id="ANG61207.1"/>
    </source>
</evidence>
<evidence type="ECO:0000256" key="6">
    <source>
        <dbReference type="ARBA" id="ARBA00022692"/>
    </source>
</evidence>
<dbReference type="STRING" id="1821621.A8C75_01185"/>
<evidence type="ECO:0000256" key="13">
    <source>
        <dbReference type="SAM" id="Phobius"/>
    </source>
</evidence>
<dbReference type="KEGG" id="mars:A8C75_01185"/>
<dbReference type="RefSeq" id="WP_067376934.1">
    <property type="nucleotide sequence ID" value="NZ_CP015839.1"/>
</dbReference>
<dbReference type="InterPro" id="IPR005467">
    <property type="entry name" value="His_kinase_dom"/>
</dbReference>
<keyword evidence="4" id="KW-0597">Phosphoprotein</keyword>
<dbReference type="SMART" id="SM00387">
    <property type="entry name" value="HATPase_c"/>
    <property type="match status" value="1"/>
</dbReference>
<keyword evidence="9" id="KW-0067">ATP-binding</keyword>
<dbReference type="PANTHER" id="PTHR45436">
    <property type="entry name" value="SENSOR HISTIDINE KINASE YKOH"/>
    <property type="match status" value="1"/>
</dbReference>
<proteinExistence type="predicted"/>
<dbReference type="Gene3D" id="3.30.565.10">
    <property type="entry name" value="Histidine kinase-like ATPase, C-terminal domain"/>
    <property type="match status" value="1"/>
</dbReference>
<dbReference type="SMART" id="SM00388">
    <property type="entry name" value="HisKA"/>
    <property type="match status" value="1"/>
</dbReference>
<dbReference type="Proteomes" id="UP000078070">
    <property type="component" value="Chromosome"/>
</dbReference>
<evidence type="ECO:0000259" key="14">
    <source>
        <dbReference type="PROSITE" id="PS50109"/>
    </source>
</evidence>
<reference evidence="16 17" key="2">
    <citation type="journal article" date="2018" name="Int. J. Syst. Evol. Microbiol.">
        <title>Marinobacterium aestuarii sp. nov., a benzene-degrading marine bacterium isolated from estuary sediment.</title>
        <authorList>
            <person name="Bae S.S."/>
            <person name="Jung J."/>
            <person name="Chung D."/>
            <person name="Baek K."/>
        </authorList>
    </citation>
    <scope>NUCLEOTIDE SEQUENCE [LARGE SCALE GENOMIC DNA]</scope>
    <source>
        <strain evidence="16 17">ST58-10</strain>
    </source>
</reference>
<dbReference type="CDD" id="cd00082">
    <property type="entry name" value="HisKA"/>
    <property type="match status" value="1"/>
</dbReference>
<dbReference type="SUPFAM" id="SSF55874">
    <property type="entry name" value="ATPase domain of HSP90 chaperone/DNA topoisomerase II/histidine kinase"/>
    <property type="match status" value="1"/>
</dbReference>
<dbReference type="CDD" id="cd16954">
    <property type="entry name" value="HATPase_PhoQ-like"/>
    <property type="match status" value="1"/>
</dbReference>
<feature type="transmembrane region" description="Helical" evidence="13">
    <location>
        <begin position="12"/>
        <end position="35"/>
    </location>
</feature>
<dbReference type="InterPro" id="IPR036890">
    <property type="entry name" value="HATPase_C_sf"/>
</dbReference>
<dbReference type="InterPro" id="IPR036097">
    <property type="entry name" value="HisK_dim/P_sf"/>
</dbReference>
<comment type="catalytic activity">
    <reaction evidence="1">
        <text>ATP + protein L-histidine = ADP + protein N-phospho-L-histidine.</text>
        <dbReference type="EC" id="2.7.13.3"/>
    </reaction>
</comment>
<dbReference type="AlphaFoldDB" id="A0A1A9ETM3"/>
<accession>A0A1A9ETM3</accession>
<dbReference type="GO" id="GO:0005886">
    <property type="term" value="C:plasma membrane"/>
    <property type="evidence" value="ECO:0007669"/>
    <property type="project" value="TreeGrafter"/>
</dbReference>
<keyword evidence="8 16" id="KW-0418">Kinase</keyword>
<evidence type="ECO:0000256" key="3">
    <source>
        <dbReference type="ARBA" id="ARBA00012438"/>
    </source>
</evidence>
<dbReference type="SUPFAM" id="SSF47384">
    <property type="entry name" value="Homodimeric domain of signal transducing histidine kinase"/>
    <property type="match status" value="1"/>
</dbReference>
<dbReference type="InterPro" id="IPR058619">
    <property type="entry name" value="PhoQ/CarS-like_HATPase"/>
</dbReference>
<dbReference type="InterPro" id="IPR050428">
    <property type="entry name" value="TCS_sensor_his_kinase"/>
</dbReference>
<dbReference type="Pfam" id="PF00512">
    <property type="entry name" value="HisKA"/>
    <property type="match status" value="1"/>
</dbReference>
<dbReference type="GO" id="GO:0005524">
    <property type="term" value="F:ATP binding"/>
    <property type="evidence" value="ECO:0007669"/>
    <property type="project" value="UniProtKB-KW"/>
</dbReference>
<keyword evidence="6 13" id="KW-0812">Transmembrane</keyword>